<dbReference type="SUPFAM" id="SSF51735">
    <property type="entry name" value="NAD(P)-binding Rossmann-fold domains"/>
    <property type="match status" value="1"/>
</dbReference>
<dbReference type="OrthoDB" id="47007at2759"/>
<dbReference type="EMBL" id="JAANBB010000008">
    <property type="protein sequence ID" value="KAF7556946.1"/>
    <property type="molecule type" value="Genomic_DNA"/>
</dbReference>
<dbReference type="PRINTS" id="PR00080">
    <property type="entry name" value="SDRFAMILY"/>
</dbReference>
<comment type="caution">
    <text evidence="3">The sequence shown here is derived from an EMBL/GenBank/DDBJ whole genome shotgun (WGS) entry which is preliminary data.</text>
</comment>
<dbReference type="PRINTS" id="PR00081">
    <property type="entry name" value="GDHRDH"/>
</dbReference>
<dbReference type="GO" id="GO:0006633">
    <property type="term" value="P:fatty acid biosynthetic process"/>
    <property type="evidence" value="ECO:0007669"/>
    <property type="project" value="TreeGrafter"/>
</dbReference>
<comment type="similarity">
    <text evidence="1">Belongs to the short-chain dehydrogenases/reductases (SDR) family.</text>
</comment>
<reference evidence="3" key="1">
    <citation type="submission" date="2020-03" db="EMBL/GenBank/DDBJ databases">
        <title>Draft Genome Sequence of Cylindrodendrum hubeiense.</title>
        <authorList>
            <person name="Buettner E."/>
            <person name="Kellner H."/>
        </authorList>
    </citation>
    <scope>NUCLEOTIDE SEQUENCE</scope>
    <source>
        <strain evidence="3">IHI 201604</strain>
    </source>
</reference>
<dbReference type="FunFam" id="3.40.50.720:FF:000084">
    <property type="entry name" value="Short-chain dehydrogenase reductase"/>
    <property type="match status" value="1"/>
</dbReference>
<evidence type="ECO:0000256" key="1">
    <source>
        <dbReference type="ARBA" id="ARBA00006484"/>
    </source>
</evidence>
<dbReference type="AlphaFoldDB" id="A0A9P5LKG7"/>
<dbReference type="PANTHER" id="PTHR42760">
    <property type="entry name" value="SHORT-CHAIN DEHYDROGENASES/REDUCTASES FAMILY MEMBER"/>
    <property type="match status" value="1"/>
</dbReference>
<dbReference type="GO" id="GO:0016616">
    <property type="term" value="F:oxidoreductase activity, acting on the CH-OH group of donors, NAD or NADP as acceptor"/>
    <property type="evidence" value="ECO:0007669"/>
    <property type="project" value="TreeGrafter"/>
</dbReference>
<proteinExistence type="inferred from homology"/>
<dbReference type="InterPro" id="IPR036291">
    <property type="entry name" value="NAD(P)-bd_dom_sf"/>
</dbReference>
<dbReference type="GO" id="GO:0048038">
    <property type="term" value="F:quinone binding"/>
    <property type="evidence" value="ECO:0007669"/>
    <property type="project" value="TreeGrafter"/>
</dbReference>
<evidence type="ECO:0000256" key="2">
    <source>
        <dbReference type="ARBA" id="ARBA00022857"/>
    </source>
</evidence>
<keyword evidence="4" id="KW-1185">Reference proteome</keyword>
<evidence type="ECO:0000313" key="3">
    <source>
        <dbReference type="EMBL" id="KAF7556946.1"/>
    </source>
</evidence>
<dbReference type="CDD" id="cd05233">
    <property type="entry name" value="SDR_c"/>
    <property type="match status" value="1"/>
</dbReference>
<name>A0A9P5LKG7_9HYPO</name>
<organism evidence="3 4">
    <name type="scientific">Cylindrodendrum hubeiense</name>
    <dbReference type="NCBI Taxonomy" id="595255"/>
    <lineage>
        <taxon>Eukaryota</taxon>
        <taxon>Fungi</taxon>
        <taxon>Dikarya</taxon>
        <taxon>Ascomycota</taxon>
        <taxon>Pezizomycotina</taxon>
        <taxon>Sordariomycetes</taxon>
        <taxon>Hypocreomycetidae</taxon>
        <taxon>Hypocreales</taxon>
        <taxon>Nectriaceae</taxon>
        <taxon>Cylindrodendrum</taxon>
    </lineage>
</organism>
<dbReference type="Gene3D" id="3.40.50.720">
    <property type="entry name" value="NAD(P)-binding Rossmann-like Domain"/>
    <property type="match status" value="1"/>
</dbReference>
<accession>A0A9P5LKG7</accession>
<evidence type="ECO:0000313" key="4">
    <source>
        <dbReference type="Proteomes" id="UP000722485"/>
    </source>
</evidence>
<dbReference type="Pfam" id="PF13561">
    <property type="entry name" value="adh_short_C2"/>
    <property type="match status" value="1"/>
</dbReference>
<dbReference type="PANTHER" id="PTHR42760:SF76">
    <property type="entry name" value="CHAIN OXIDOREDUCTASE_DEHYDROGENASE, PUTATIVE-RELATED"/>
    <property type="match status" value="1"/>
</dbReference>
<dbReference type="InterPro" id="IPR002347">
    <property type="entry name" value="SDR_fam"/>
</dbReference>
<sequence>MASAPTTLLTGTTAIVTGGTRNIGAGISLELARRGANLSMVYMNPRNKATAEAFASELETKATGIRCVAILADLSDAASPERIIKETLQRLDVDKIDIIVNNAALGDWTSTEDITLEKYSAVMDANVRGPILLVQAALPYIPRGGRIINIGSYATRAVNIGPGIPPMPLYIASKLALEGLSQNWAVEFGHSRGINVNTVSVGFVETDLIAAMPEDQKKQIKEANAAKVAAAPRAGTPNDVAEVVAFLASDSSRWVTGSTLSANGGTIVI</sequence>
<gene>
    <name evidence="3" type="ORF">G7Z17_g1078</name>
</gene>
<dbReference type="Proteomes" id="UP000722485">
    <property type="component" value="Unassembled WGS sequence"/>
</dbReference>
<keyword evidence="2" id="KW-0521">NADP</keyword>
<protein>
    <submittedName>
        <fullName evidence="3">Uncharacterized protein</fullName>
    </submittedName>
</protein>